<dbReference type="GO" id="GO:0005840">
    <property type="term" value="C:ribosome"/>
    <property type="evidence" value="ECO:0007669"/>
    <property type="project" value="UniProtKB-KW"/>
</dbReference>
<dbReference type="InterPro" id="IPR000244">
    <property type="entry name" value="Ribosomal_bL9"/>
</dbReference>
<organism evidence="11 12">
    <name type="scientific">Dellaglioa algida DSM 15638</name>
    <dbReference type="NCBI Taxonomy" id="1423719"/>
    <lineage>
        <taxon>Bacteria</taxon>
        <taxon>Bacillati</taxon>
        <taxon>Bacillota</taxon>
        <taxon>Bacilli</taxon>
        <taxon>Lactobacillales</taxon>
        <taxon>Lactobacillaceae</taxon>
        <taxon>Dellaglioa</taxon>
    </lineage>
</organism>
<dbReference type="HAMAP" id="MF_00503">
    <property type="entry name" value="Ribosomal_bL9"/>
    <property type="match status" value="1"/>
</dbReference>
<dbReference type="Proteomes" id="UP000051450">
    <property type="component" value="Unassembled WGS sequence"/>
</dbReference>
<sequence>MKVIFLEDVRGKGKRGEIKEVPSGYAQNFLIKNGKAKVATNSAMSSLKGQQKAEEKKAEIVLQEAKDEKVVLESDKTIVELTAKAGEDGRLFGSIPSKQIVQAMEKQYGIKIDKRKVELPEPIRALGFTNVPVKLHVDVTAMIRVHVSANN</sequence>
<comment type="similarity">
    <text evidence="2 8">Belongs to the bacterial ribosomal protein bL9 family.</text>
</comment>
<dbReference type="STRING" id="1423719.FC66_GL001087"/>
<dbReference type="SUPFAM" id="SSF55658">
    <property type="entry name" value="L9 N-domain-like"/>
    <property type="match status" value="1"/>
</dbReference>
<dbReference type="InterPro" id="IPR020594">
    <property type="entry name" value="Ribosomal_bL9_bac/chp"/>
</dbReference>
<evidence type="ECO:0000256" key="8">
    <source>
        <dbReference type="HAMAP-Rule" id="MF_00503"/>
    </source>
</evidence>
<protein>
    <recommendedName>
        <fullName evidence="7 8">Large ribosomal subunit protein bL9</fullName>
    </recommendedName>
</protein>
<dbReference type="FunFam" id="3.40.5.10:FF:000002">
    <property type="entry name" value="50S ribosomal protein L9"/>
    <property type="match status" value="1"/>
</dbReference>
<comment type="caution">
    <text evidence="11">The sequence shown here is derived from an EMBL/GenBank/DDBJ whole genome shotgun (WGS) entry which is preliminary data.</text>
</comment>
<dbReference type="InterPro" id="IPR009027">
    <property type="entry name" value="Ribosomal_bL9/RNase_H1_N"/>
</dbReference>
<dbReference type="Gene3D" id="3.10.430.100">
    <property type="entry name" value="Ribosomal protein L9, C-terminal domain"/>
    <property type="match status" value="1"/>
</dbReference>
<dbReference type="GO" id="GO:0003735">
    <property type="term" value="F:structural constituent of ribosome"/>
    <property type="evidence" value="ECO:0007669"/>
    <property type="project" value="InterPro"/>
</dbReference>
<feature type="domain" description="Ribosomal protein L9" evidence="10">
    <location>
        <begin position="13"/>
        <end position="40"/>
    </location>
</feature>
<reference evidence="11 12" key="1">
    <citation type="journal article" date="2015" name="Genome Announc.">
        <title>Expanding the biotechnology potential of lactobacilli through comparative genomics of 213 strains and associated genera.</title>
        <authorList>
            <person name="Sun Z."/>
            <person name="Harris H.M."/>
            <person name="McCann A."/>
            <person name="Guo C."/>
            <person name="Argimon S."/>
            <person name="Zhang W."/>
            <person name="Yang X."/>
            <person name="Jeffery I.B."/>
            <person name="Cooney J.C."/>
            <person name="Kagawa T.F."/>
            <person name="Liu W."/>
            <person name="Song Y."/>
            <person name="Salvetti E."/>
            <person name="Wrobel A."/>
            <person name="Rasinkangas P."/>
            <person name="Parkhill J."/>
            <person name="Rea M.C."/>
            <person name="O'Sullivan O."/>
            <person name="Ritari J."/>
            <person name="Douillard F.P."/>
            <person name="Paul Ross R."/>
            <person name="Yang R."/>
            <person name="Briner A.E."/>
            <person name="Felis G.E."/>
            <person name="de Vos W.M."/>
            <person name="Barrangou R."/>
            <person name="Klaenhammer T.R."/>
            <person name="Caufield P.W."/>
            <person name="Cui Y."/>
            <person name="Zhang H."/>
            <person name="O'Toole P.W."/>
        </authorList>
    </citation>
    <scope>NUCLEOTIDE SEQUENCE [LARGE SCALE GENOMIC DNA]</scope>
    <source>
        <strain evidence="11 12">DSM 15638</strain>
    </source>
</reference>
<dbReference type="NCBIfam" id="TIGR00158">
    <property type="entry name" value="L9"/>
    <property type="match status" value="1"/>
</dbReference>
<dbReference type="GO" id="GO:1990904">
    <property type="term" value="C:ribonucleoprotein complex"/>
    <property type="evidence" value="ECO:0007669"/>
    <property type="project" value="UniProtKB-KW"/>
</dbReference>
<dbReference type="PANTHER" id="PTHR21368">
    <property type="entry name" value="50S RIBOSOMAL PROTEIN L9"/>
    <property type="match status" value="1"/>
</dbReference>
<keyword evidence="9" id="KW-0175">Coiled coil</keyword>
<dbReference type="PATRIC" id="fig|1423719.4.peg.1108"/>
<dbReference type="InterPro" id="IPR036935">
    <property type="entry name" value="Ribosomal_bL9_N_sf"/>
</dbReference>
<keyword evidence="4 8" id="KW-0694">RNA-binding</keyword>
<dbReference type="RefSeq" id="WP_057974146.1">
    <property type="nucleotide sequence ID" value="NZ_AZDI01000004.1"/>
</dbReference>
<dbReference type="EMBL" id="AZDI01000004">
    <property type="protein sequence ID" value="KRK45856.1"/>
    <property type="molecule type" value="Genomic_DNA"/>
</dbReference>
<dbReference type="Pfam" id="PF03948">
    <property type="entry name" value="Ribosomal_L9_C"/>
    <property type="match status" value="1"/>
</dbReference>
<keyword evidence="5 8" id="KW-0689">Ribosomal protein</keyword>
<keyword evidence="12" id="KW-1185">Reference proteome</keyword>
<proteinExistence type="inferred from homology"/>
<gene>
    <name evidence="8" type="primary">rplI</name>
    <name evidence="11" type="ORF">FC66_GL001087</name>
</gene>
<dbReference type="InterPro" id="IPR036791">
    <property type="entry name" value="Ribosomal_bL9_C_sf"/>
</dbReference>
<evidence type="ECO:0000256" key="9">
    <source>
        <dbReference type="SAM" id="Coils"/>
    </source>
</evidence>
<dbReference type="GO" id="GO:0019843">
    <property type="term" value="F:rRNA binding"/>
    <property type="evidence" value="ECO:0007669"/>
    <property type="project" value="UniProtKB-UniRule"/>
</dbReference>
<evidence type="ECO:0000256" key="6">
    <source>
        <dbReference type="ARBA" id="ARBA00023274"/>
    </source>
</evidence>
<evidence type="ECO:0000259" key="10">
    <source>
        <dbReference type="PROSITE" id="PS00651"/>
    </source>
</evidence>
<dbReference type="InterPro" id="IPR020069">
    <property type="entry name" value="Ribosomal_bL9_C"/>
</dbReference>
<dbReference type="Pfam" id="PF01281">
    <property type="entry name" value="Ribosomal_L9_N"/>
    <property type="match status" value="1"/>
</dbReference>
<keyword evidence="6 8" id="KW-0687">Ribonucleoprotein</keyword>
<name>A0A0R1HHX7_9LACO</name>
<accession>A0A0R1HHX7</accession>
<dbReference type="PROSITE" id="PS00651">
    <property type="entry name" value="RIBOSOMAL_L9"/>
    <property type="match status" value="1"/>
</dbReference>
<dbReference type="Gene3D" id="3.40.5.10">
    <property type="entry name" value="Ribosomal protein L9, N-terminal domain"/>
    <property type="match status" value="1"/>
</dbReference>
<dbReference type="GO" id="GO:0006412">
    <property type="term" value="P:translation"/>
    <property type="evidence" value="ECO:0007669"/>
    <property type="project" value="UniProtKB-UniRule"/>
</dbReference>
<dbReference type="GeneID" id="83548103"/>
<dbReference type="AlphaFoldDB" id="A0A0R1HHX7"/>
<dbReference type="FunFam" id="3.10.430.100:FF:000002">
    <property type="entry name" value="50S ribosomal protein L9"/>
    <property type="match status" value="1"/>
</dbReference>
<feature type="coiled-coil region" evidence="9">
    <location>
        <begin position="48"/>
        <end position="75"/>
    </location>
</feature>
<keyword evidence="3 8" id="KW-0699">rRNA-binding</keyword>
<evidence type="ECO:0000256" key="1">
    <source>
        <dbReference type="ARBA" id="ARBA00003058"/>
    </source>
</evidence>
<evidence type="ECO:0000256" key="5">
    <source>
        <dbReference type="ARBA" id="ARBA00022980"/>
    </source>
</evidence>
<evidence type="ECO:0000313" key="11">
    <source>
        <dbReference type="EMBL" id="KRK45856.1"/>
    </source>
</evidence>
<evidence type="ECO:0000313" key="12">
    <source>
        <dbReference type="Proteomes" id="UP000051450"/>
    </source>
</evidence>
<evidence type="ECO:0000256" key="7">
    <source>
        <dbReference type="ARBA" id="ARBA00035292"/>
    </source>
</evidence>
<dbReference type="OrthoDB" id="9788336at2"/>
<evidence type="ECO:0000256" key="4">
    <source>
        <dbReference type="ARBA" id="ARBA00022884"/>
    </source>
</evidence>
<evidence type="ECO:0000256" key="3">
    <source>
        <dbReference type="ARBA" id="ARBA00022730"/>
    </source>
</evidence>
<evidence type="ECO:0000256" key="2">
    <source>
        <dbReference type="ARBA" id="ARBA00010605"/>
    </source>
</evidence>
<comment type="function">
    <text evidence="1 8">Binds to the 23S rRNA.</text>
</comment>
<dbReference type="SUPFAM" id="SSF55653">
    <property type="entry name" value="Ribosomal protein L9 C-domain"/>
    <property type="match status" value="1"/>
</dbReference>
<dbReference type="InterPro" id="IPR020070">
    <property type="entry name" value="Ribosomal_bL9_N"/>
</dbReference>